<feature type="compositionally biased region" description="Low complexity" evidence="1">
    <location>
        <begin position="483"/>
        <end position="504"/>
    </location>
</feature>
<feature type="region of interest" description="Disordered" evidence="1">
    <location>
        <begin position="363"/>
        <end position="510"/>
    </location>
</feature>
<dbReference type="EMBL" id="JAWDJO010000293">
    <property type="protein sequence ID" value="KAL1887857.1"/>
    <property type="molecule type" value="Genomic_DNA"/>
</dbReference>
<gene>
    <name evidence="2" type="ORF">Cpir12675_006395</name>
</gene>
<evidence type="ECO:0000313" key="2">
    <source>
        <dbReference type="EMBL" id="KAL1887857.1"/>
    </source>
</evidence>
<accession>A0ABR3YJ26</accession>
<feature type="region of interest" description="Disordered" evidence="1">
    <location>
        <begin position="599"/>
        <end position="639"/>
    </location>
</feature>
<proteinExistence type="predicted"/>
<protein>
    <recommendedName>
        <fullName evidence="4">LsmAD domain-containing protein</fullName>
    </recommendedName>
</protein>
<feature type="compositionally biased region" description="Polar residues" evidence="1">
    <location>
        <begin position="736"/>
        <end position="747"/>
    </location>
</feature>
<feature type="compositionally biased region" description="Pro residues" evidence="1">
    <location>
        <begin position="934"/>
        <end position="944"/>
    </location>
</feature>
<dbReference type="Proteomes" id="UP001583280">
    <property type="component" value="Unassembled WGS sequence"/>
</dbReference>
<sequence length="954" mass="103030">MLSTQVIHAFFQQFGLETIEENVLLFMRLQSCLIYLTLNIEAVGAKRDRLTLNKNILMLTSSRRNEFANSSKKSAKSKKLLWPLAGRCKPEIDFPSHPSFALPGAACLIGSHAYEWGHQEFGYPVKKREETKSNFWPDLEVFTHSYYDDPKTIDSVNLTNAPVHAEQQWQRMQQLSSFQRKNTGHLDPSAAEFSQIGQQSHPHKIISTESLPFIFAKVHNMVFNASLSSKLLPGAIGQSSVRPSRNLISLAPLHGARVSRVTNSLGDSNISGAVPPASGNAGVAPKTQSSMINATGVYLSPTGTPVPQTSPYAQGQAPLGNQPYFHPPANQGSANDAAQGFSCSPDNPTFRTHISLKEIENARRSEVGSSQTITMSTKRDSPSSSMIATPQTTVATSECVQVSSSGESTLPSSKLLNHGNSRSHSLSKCSPLASSPPQNRIDVGDPHSTAGSQGTVSRVSTESSAMDPATVAPFTTQNRSRLGSFAGGASSAGFTNSANSTTSNRPYGSDIGSSNLLPLTSKQMSLHQDISVNRELNALPTLSQGTSSLTSSLDARYTTTFDTAQTCAMTFIIDQSQCEAFSRGDPAVTELLRAQAAARVKNAREQAQNQAQDESQKKKQQEQQRPPPAQPGRPQQIGHTTCNLAQCFPAPVTPGAIDIQRPETLHRSPGSTKTVAKALEISAPRSSAQTTNQHQVTEMPENHLDHPQLELRAFPDGNGNAPHGKVTVFRVNPVTSEGTTGAQSAQNHRQEMPGQRRAQETQVQIQQLQVQQIQPPQLQGGTRGQAQNLHVQSNALVLNPQTVQPRYVQNLGTQQWSPVAPSLQWTGSHAQNHIISQAIVPQSMAPQWTGSQAQAPMMSQWAGSHVQNVIIPQSMTSQSMPPPSMPPLPMTPQSIAPQSMPLQSMPLQSMPPQPMTPQSMPPPSMAPQSMISQPMPPQSMPPPSMTSQPMTPHL</sequence>
<reference evidence="2 3" key="1">
    <citation type="journal article" date="2024" name="IMA Fungus">
        <title>IMA Genome - F19 : A genome assembly and annotation guide to empower mycologists, including annotated draft genome sequences of Ceratocystis pirilliformis, Diaporthe australafricana, Fusarium ophioides, Paecilomyces lecythidis, and Sporothrix stenoceras.</title>
        <authorList>
            <person name="Aylward J."/>
            <person name="Wilson A.M."/>
            <person name="Visagie C.M."/>
            <person name="Spraker J."/>
            <person name="Barnes I."/>
            <person name="Buitendag C."/>
            <person name="Ceriani C."/>
            <person name="Del Mar Angel L."/>
            <person name="du Plessis D."/>
            <person name="Fuchs T."/>
            <person name="Gasser K."/>
            <person name="Kramer D."/>
            <person name="Li W."/>
            <person name="Munsamy K."/>
            <person name="Piso A."/>
            <person name="Price J.L."/>
            <person name="Sonnekus B."/>
            <person name="Thomas C."/>
            <person name="van der Nest A."/>
            <person name="van Dijk A."/>
            <person name="van Heerden A."/>
            <person name="van Vuuren N."/>
            <person name="Yilmaz N."/>
            <person name="Duong T.A."/>
            <person name="van der Merwe N.A."/>
            <person name="Wingfield M.J."/>
            <person name="Wingfield B.D."/>
        </authorList>
    </citation>
    <scope>NUCLEOTIDE SEQUENCE [LARGE SCALE GENOMIC DNA]</scope>
    <source>
        <strain evidence="2 3">CMW 12675</strain>
    </source>
</reference>
<feature type="compositionally biased region" description="Low complexity" evidence="1">
    <location>
        <begin position="945"/>
        <end position="954"/>
    </location>
</feature>
<feature type="compositionally biased region" description="Pro residues" evidence="1">
    <location>
        <begin position="880"/>
        <end position="890"/>
    </location>
</feature>
<evidence type="ECO:0000256" key="1">
    <source>
        <dbReference type="SAM" id="MobiDB-lite"/>
    </source>
</evidence>
<feature type="compositionally biased region" description="Polar residues" evidence="1">
    <location>
        <begin position="449"/>
        <end position="464"/>
    </location>
</feature>
<feature type="region of interest" description="Disordered" evidence="1">
    <location>
        <begin position="736"/>
        <end position="760"/>
    </location>
</feature>
<evidence type="ECO:0000313" key="3">
    <source>
        <dbReference type="Proteomes" id="UP001583280"/>
    </source>
</evidence>
<evidence type="ECO:0008006" key="4">
    <source>
        <dbReference type="Google" id="ProtNLM"/>
    </source>
</evidence>
<name>A0ABR3YJ26_9PEZI</name>
<feature type="region of interest" description="Disordered" evidence="1">
    <location>
        <begin position="875"/>
        <end position="954"/>
    </location>
</feature>
<comment type="caution">
    <text evidence="2">The sequence shown here is derived from an EMBL/GenBank/DDBJ whole genome shotgun (WGS) entry which is preliminary data.</text>
</comment>
<feature type="compositionally biased region" description="Low complexity" evidence="1">
    <location>
        <begin position="891"/>
        <end position="908"/>
    </location>
</feature>
<feature type="compositionally biased region" description="Polar residues" evidence="1">
    <location>
        <begin position="367"/>
        <end position="438"/>
    </location>
</feature>
<feature type="compositionally biased region" description="Pro residues" evidence="1">
    <location>
        <begin position="909"/>
        <end position="925"/>
    </location>
</feature>
<keyword evidence="3" id="KW-1185">Reference proteome</keyword>
<organism evidence="2 3">
    <name type="scientific">Ceratocystis pirilliformis</name>
    <dbReference type="NCBI Taxonomy" id="259994"/>
    <lineage>
        <taxon>Eukaryota</taxon>
        <taxon>Fungi</taxon>
        <taxon>Dikarya</taxon>
        <taxon>Ascomycota</taxon>
        <taxon>Pezizomycotina</taxon>
        <taxon>Sordariomycetes</taxon>
        <taxon>Hypocreomycetidae</taxon>
        <taxon>Microascales</taxon>
        <taxon>Ceratocystidaceae</taxon>
        <taxon>Ceratocystis</taxon>
    </lineage>
</organism>